<evidence type="ECO:0000313" key="11">
    <source>
        <dbReference type="Ensembl" id="ENSSLUP00000016497.1"/>
    </source>
</evidence>
<keyword evidence="3" id="KW-0723">Serine/threonine-protein kinase</keyword>
<keyword evidence="5" id="KW-0547">Nucleotide-binding</keyword>
<dbReference type="SUPFAM" id="SSF56112">
    <property type="entry name" value="Protein kinase-like (PK-like)"/>
    <property type="match status" value="1"/>
</dbReference>
<keyword evidence="12" id="KW-1185">Reference proteome</keyword>
<evidence type="ECO:0000256" key="3">
    <source>
        <dbReference type="ARBA" id="ARBA00022527"/>
    </source>
</evidence>
<dbReference type="Pfam" id="PF00069">
    <property type="entry name" value="Pkinase"/>
    <property type="match status" value="1"/>
</dbReference>
<evidence type="ECO:0000256" key="4">
    <source>
        <dbReference type="ARBA" id="ARBA00022679"/>
    </source>
</evidence>
<accession>A0A8D0CWJ9</accession>
<dbReference type="GO" id="GO:0005737">
    <property type="term" value="C:cytoplasm"/>
    <property type="evidence" value="ECO:0007669"/>
    <property type="project" value="TreeGrafter"/>
</dbReference>
<dbReference type="InterPro" id="IPR051138">
    <property type="entry name" value="PIM_Ser/Thr_kinase"/>
</dbReference>
<dbReference type="PANTHER" id="PTHR22984">
    <property type="entry name" value="SERINE/THREONINE-PROTEIN KINASE PIM"/>
    <property type="match status" value="1"/>
</dbReference>
<reference evidence="11" key="2">
    <citation type="submission" date="2025-09" db="UniProtKB">
        <authorList>
            <consortium name="Ensembl"/>
        </authorList>
    </citation>
    <scope>IDENTIFICATION</scope>
</reference>
<keyword evidence="7" id="KW-0067">ATP-binding</keyword>
<comment type="catalytic activity">
    <reaction evidence="8">
        <text>L-threonyl-[protein] + ATP = O-phospho-L-threonyl-[protein] + ADP + H(+)</text>
        <dbReference type="Rhea" id="RHEA:46608"/>
        <dbReference type="Rhea" id="RHEA-COMP:11060"/>
        <dbReference type="Rhea" id="RHEA-COMP:11605"/>
        <dbReference type="ChEBI" id="CHEBI:15378"/>
        <dbReference type="ChEBI" id="CHEBI:30013"/>
        <dbReference type="ChEBI" id="CHEBI:30616"/>
        <dbReference type="ChEBI" id="CHEBI:61977"/>
        <dbReference type="ChEBI" id="CHEBI:456216"/>
        <dbReference type="EC" id="2.7.11.1"/>
    </reaction>
</comment>
<evidence type="ECO:0000313" key="12">
    <source>
        <dbReference type="Proteomes" id="UP000694568"/>
    </source>
</evidence>
<dbReference type="InterPro" id="IPR008271">
    <property type="entry name" value="Ser/Thr_kinase_AS"/>
</dbReference>
<evidence type="ECO:0000256" key="8">
    <source>
        <dbReference type="ARBA" id="ARBA00047899"/>
    </source>
</evidence>
<reference evidence="11" key="1">
    <citation type="submission" date="2025-08" db="UniProtKB">
        <authorList>
            <consortium name="Ensembl"/>
        </authorList>
    </citation>
    <scope>IDENTIFICATION</scope>
</reference>
<sequence length="355" mass="40061">CVCVCVCSLSVVCYTSSETLRSPVYIKYILLTDVLCVISLSTSVMEPFNSQYRCGSLIASGGFGSVFSGQRLCDGLKVAIKMIFRERVPLPQWPGEVGPVPTEITLLQRLAEVGVHSSVVRMLDWFEMKGRGFLLVLECPPHAQDLFDFITERGPLPECLALRFLRQIVEGLRFLHAHGIVHRDIKDENIVVDTQTLDVKIIDFGSAAPLKETPYSEFNGTRVFSPPEWIVSQTYKAVPLTVWSLGVLLFDMVCGDIPFQRNRDIISAAPVFTRQVSKDCQSLILWCLSYRPKERPTLEEILSHPWMEGGEAGQWLYAQPVPVTGQKINITQRRRKCSVIQDCLNVHYFACSRER</sequence>
<dbReference type="PROSITE" id="PS50011">
    <property type="entry name" value="PROTEIN_KINASE_DOM"/>
    <property type="match status" value="1"/>
</dbReference>
<evidence type="ECO:0000256" key="7">
    <source>
        <dbReference type="ARBA" id="ARBA00022840"/>
    </source>
</evidence>
<proteinExistence type="inferred from homology"/>
<dbReference type="PROSITE" id="PS00108">
    <property type="entry name" value="PROTEIN_KINASE_ST"/>
    <property type="match status" value="1"/>
</dbReference>
<protein>
    <recommendedName>
        <fullName evidence="2">non-specific serine/threonine protein kinase</fullName>
        <ecNumber evidence="2">2.7.11.1</ecNumber>
    </recommendedName>
</protein>
<feature type="domain" description="Protein kinase" evidence="10">
    <location>
        <begin position="52"/>
        <end position="307"/>
    </location>
</feature>
<dbReference type="SMART" id="SM00220">
    <property type="entry name" value="S_TKc"/>
    <property type="match status" value="1"/>
</dbReference>
<dbReference type="AlphaFoldDB" id="A0A8D0CWJ9"/>
<evidence type="ECO:0000256" key="5">
    <source>
        <dbReference type="ARBA" id="ARBA00022741"/>
    </source>
</evidence>
<dbReference type="PANTHER" id="PTHR22984:SF23">
    <property type="entry name" value="SERINE_THREONINE-PROTEIN KINASE PIM-2"/>
    <property type="match status" value="1"/>
</dbReference>
<keyword evidence="4" id="KW-0808">Transferase</keyword>
<evidence type="ECO:0000256" key="2">
    <source>
        <dbReference type="ARBA" id="ARBA00012513"/>
    </source>
</evidence>
<keyword evidence="6" id="KW-0418">Kinase</keyword>
<dbReference type="InterPro" id="IPR000719">
    <property type="entry name" value="Prot_kinase_dom"/>
</dbReference>
<comment type="catalytic activity">
    <reaction evidence="9">
        <text>L-seryl-[protein] + ATP = O-phospho-L-seryl-[protein] + ADP + H(+)</text>
        <dbReference type="Rhea" id="RHEA:17989"/>
        <dbReference type="Rhea" id="RHEA-COMP:9863"/>
        <dbReference type="Rhea" id="RHEA-COMP:11604"/>
        <dbReference type="ChEBI" id="CHEBI:15378"/>
        <dbReference type="ChEBI" id="CHEBI:29999"/>
        <dbReference type="ChEBI" id="CHEBI:30616"/>
        <dbReference type="ChEBI" id="CHEBI:83421"/>
        <dbReference type="ChEBI" id="CHEBI:456216"/>
        <dbReference type="EC" id="2.7.11.1"/>
    </reaction>
</comment>
<evidence type="ECO:0000256" key="6">
    <source>
        <dbReference type="ARBA" id="ARBA00022777"/>
    </source>
</evidence>
<evidence type="ECO:0000256" key="1">
    <source>
        <dbReference type="ARBA" id="ARBA00005505"/>
    </source>
</evidence>
<dbReference type="GO" id="GO:0005524">
    <property type="term" value="F:ATP binding"/>
    <property type="evidence" value="ECO:0007669"/>
    <property type="project" value="UniProtKB-KW"/>
</dbReference>
<dbReference type="InterPro" id="IPR011009">
    <property type="entry name" value="Kinase-like_dom_sf"/>
</dbReference>
<dbReference type="Proteomes" id="UP000694568">
    <property type="component" value="Unplaced"/>
</dbReference>
<dbReference type="GO" id="GO:0004674">
    <property type="term" value="F:protein serine/threonine kinase activity"/>
    <property type="evidence" value="ECO:0007669"/>
    <property type="project" value="UniProtKB-KW"/>
</dbReference>
<evidence type="ECO:0000256" key="9">
    <source>
        <dbReference type="ARBA" id="ARBA00048679"/>
    </source>
</evidence>
<dbReference type="Ensembl" id="ENSSLUT00000017036.1">
    <property type="protein sequence ID" value="ENSSLUP00000016497.1"/>
    <property type="gene ID" value="ENSSLUG00000007429.1"/>
</dbReference>
<dbReference type="EC" id="2.7.11.1" evidence="2"/>
<dbReference type="GeneTree" id="ENSGT00940000163427"/>
<evidence type="ECO:0000259" key="10">
    <source>
        <dbReference type="PROSITE" id="PS50011"/>
    </source>
</evidence>
<dbReference type="Gene3D" id="1.10.510.10">
    <property type="entry name" value="Transferase(Phosphotransferase) domain 1"/>
    <property type="match status" value="1"/>
</dbReference>
<dbReference type="Gene3D" id="3.30.200.20">
    <property type="entry name" value="Phosphorylase Kinase, domain 1"/>
    <property type="match status" value="1"/>
</dbReference>
<comment type="similarity">
    <text evidence="1">Belongs to the protein kinase superfamily. CAMK Ser/Thr protein kinase family. PIM subfamily.</text>
</comment>
<name>A0A8D0CWJ9_SANLU</name>
<organism evidence="11 12">
    <name type="scientific">Sander lucioperca</name>
    <name type="common">Pike-perch</name>
    <name type="synonym">Perca lucioperca</name>
    <dbReference type="NCBI Taxonomy" id="283035"/>
    <lineage>
        <taxon>Eukaryota</taxon>
        <taxon>Metazoa</taxon>
        <taxon>Chordata</taxon>
        <taxon>Craniata</taxon>
        <taxon>Vertebrata</taxon>
        <taxon>Euteleostomi</taxon>
        <taxon>Actinopterygii</taxon>
        <taxon>Neopterygii</taxon>
        <taxon>Teleostei</taxon>
        <taxon>Neoteleostei</taxon>
        <taxon>Acanthomorphata</taxon>
        <taxon>Eupercaria</taxon>
        <taxon>Perciformes</taxon>
        <taxon>Percoidei</taxon>
        <taxon>Percidae</taxon>
        <taxon>Luciopercinae</taxon>
        <taxon>Sander</taxon>
    </lineage>
</organism>